<dbReference type="EMBL" id="SACT01000006">
    <property type="protein sequence ID" value="RVT50140.1"/>
    <property type="molecule type" value="Genomic_DNA"/>
</dbReference>
<feature type="chain" id="PRO_5018773401" description="Peptidase M48 domain-containing protein" evidence="8">
    <location>
        <begin position="29"/>
        <end position="402"/>
    </location>
</feature>
<evidence type="ECO:0000313" key="11">
    <source>
        <dbReference type="Proteomes" id="UP000288178"/>
    </source>
</evidence>
<organism evidence="10 11">
    <name type="scientific">Rubrivivax albus</name>
    <dbReference type="NCBI Taxonomy" id="2499835"/>
    <lineage>
        <taxon>Bacteria</taxon>
        <taxon>Pseudomonadati</taxon>
        <taxon>Pseudomonadota</taxon>
        <taxon>Betaproteobacteria</taxon>
        <taxon>Burkholderiales</taxon>
        <taxon>Sphaerotilaceae</taxon>
        <taxon>Rubrivivax</taxon>
    </lineage>
</organism>
<gene>
    <name evidence="10" type="ORF">ENE75_17695</name>
</gene>
<keyword evidence="7" id="KW-0812">Transmembrane</keyword>
<dbReference type="InterPro" id="IPR011990">
    <property type="entry name" value="TPR-like_helical_dom_sf"/>
</dbReference>
<evidence type="ECO:0000256" key="5">
    <source>
        <dbReference type="ARBA" id="ARBA00023049"/>
    </source>
</evidence>
<evidence type="ECO:0000256" key="3">
    <source>
        <dbReference type="ARBA" id="ARBA00022801"/>
    </source>
</evidence>
<feature type="signal peptide" evidence="8">
    <location>
        <begin position="1"/>
        <end position="28"/>
    </location>
</feature>
<keyword evidence="7" id="KW-0472">Membrane</keyword>
<feature type="transmembrane region" description="Helical" evidence="7">
    <location>
        <begin position="176"/>
        <end position="198"/>
    </location>
</feature>
<dbReference type="Proteomes" id="UP000288178">
    <property type="component" value="Unassembled WGS sequence"/>
</dbReference>
<keyword evidence="5 6" id="KW-0482">Metalloprotease</keyword>
<dbReference type="GO" id="GO:0016020">
    <property type="term" value="C:membrane"/>
    <property type="evidence" value="ECO:0007669"/>
    <property type="project" value="TreeGrafter"/>
</dbReference>
<dbReference type="InterPro" id="IPR001915">
    <property type="entry name" value="Peptidase_M48"/>
</dbReference>
<evidence type="ECO:0000313" key="10">
    <source>
        <dbReference type="EMBL" id="RVT50140.1"/>
    </source>
</evidence>
<name>A0A3S2WZT5_9BURK</name>
<comment type="cofactor">
    <cofactor evidence="6">
        <name>Zn(2+)</name>
        <dbReference type="ChEBI" id="CHEBI:29105"/>
    </cofactor>
    <text evidence="6">Binds 1 zinc ion per subunit.</text>
</comment>
<evidence type="ECO:0000256" key="6">
    <source>
        <dbReference type="RuleBase" id="RU003983"/>
    </source>
</evidence>
<protein>
    <recommendedName>
        <fullName evidence="9">Peptidase M48 domain-containing protein</fullName>
    </recommendedName>
</protein>
<dbReference type="Gene3D" id="3.30.2010.10">
    <property type="entry name" value="Metalloproteases ('zincins'), catalytic domain"/>
    <property type="match status" value="1"/>
</dbReference>
<keyword evidence="1 6" id="KW-0645">Protease</keyword>
<feature type="domain" description="Peptidase M48" evidence="9">
    <location>
        <begin position="86"/>
        <end position="265"/>
    </location>
</feature>
<keyword evidence="3 6" id="KW-0378">Hydrolase</keyword>
<evidence type="ECO:0000256" key="7">
    <source>
        <dbReference type="SAM" id="Phobius"/>
    </source>
</evidence>
<comment type="similarity">
    <text evidence="6">Belongs to the peptidase M48 family.</text>
</comment>
<evidence type="ECO:0000256" key="1">
    <source>
        <dbReference type="ARBA" id="ARBA00022670"/>
    </source>
</evidence>
<evidence type="ECO:0000256" key="8">
    <source>
        <dbReference type="SAM" id="SignalP"/>
    </source>
</evidence>
<keyword evidence="4 6" id="KW-0862">Zinc</keyword>
<sequence length="402" mass="43916">MKRRTWLHQGCAHCLALAGLTQLRPAWAQAGGSAASAPASAPPVADGYALPPRFDRPDLASDEGGLWAMMDREERRLRRSPFRMREPGLEDYLTDLACRLGGNHCPDIRVYAVRAPFFNASMAPNGMMQVWSGLMLRVDNEAQLAAVIGHEIGHYLQRHTLERLRDIRARSAFGQFLGLFGVVGLIGSIANMAGALAFSRDHEREADRIGVDLMRRTGHDPREAATVWGNLLAELQATPGADPTQESILFATHPPSAERRDTLDALSIGASGEKGEAAWRTRIAPLRRELLADEIKRGRPYETVALTTRLLSREPGDAELLYCRGEAYRRRGVDGDAALALADLQAASASPQAPPMAHRALATLHRDAGDKAAARTAFERYLAAAPDAPDAAMIRQNLEELR</sequence>
<keyword evidence="8" id="KW-0732">Signal</keyword>
<evidence type="ECO:0000256" key="4">
    <source>
        <dbReference type="ARBA" id="ARBA00022833"/>
    </source>
</evidence>
<dbReference type="Pfam" id="PF01435">
    <property type="entry name" value="Peptidase_M48"/>
    <property type="match status" value="1"/>
</dbReference>
<comment type="caution">
    <text evidence="10">The sequence shown here is derived from an EMBL/GenBank/DDBJ whole genome shotgun (WGS) entry which is preliminary data.</text>
</comment>
<proteinExistence type="inferred from homology"/>
<dbReference type="CDD" id="cd07324">
    <property type="entry name" value="M48C_Oma1-like"/>
    <property type="match status" value="1"/>
</dbReference>
<accession>A0A3S2WZT5</accession>
<keyword evidence="11" id="KW-1185">Reference proteome</keyword>
<keyword evidence="7" id="KW-1133">Transmembrane helix</keyword>
<dbReference type="GO" id="GO:0004222">
    <property type="term" value="F:metalloendopeptidase activity"/>
    <property type="evidence" value="ECO:0007669"/>
    <property type="project" value="InterPro"/>
</dbReference>
<reference evidence="10 11" key="1">
    <citation type="submission" date="2019-01" db="EMBL/GenBank/DDBJ databases">
        <authorList>
            <person name="Chen W.-M."/>
        </authorList>
    </citation>
    <scope>NUCLEOTIDE SEQUENCE [LARGE SCALE GENOMIC DNA]</scope>
    <source>
        <strain evidence="10 11">ICH-3</strain>
    </source>
</reference>
<evidence type="ECO:0000256" key="2">
    <source>
        <dbReference type="ARBA" id="ARBA00022723"/>
    </source>
</evidence>
<dbReference type="InterPro" id="IPR051156">
    <property type="entry name" value="Mito/Outer_Membr_Metalloprot"/>
</dbReference>
<dbReference type="GO" id="GO:0051603">
    <property type="term" value="P:proteolysis involved in protein catabolic process"/>
    <property type="evidence" value="ECO:0007669"/>
    <property type="project" value="TreeGrafter"/>
</dbReference>
<dbReference type="RefSeq" id="WP_128199650.1">
    <property type="nucleotide sequence ID" value="NZ_SACT01000006.1"/>
</dbReference>
<dbReference type="PANTHER" id="PTHR22726:SF8">
    <property type="entry name" value="METALLOPROTEASE YCAL"/>
    <property type="match status" value="1"/>
</dbReference>
<dbReference type="SUPFAM" id="SSF48452">
    <property type="entry name" value="TPR-like"/>
    <property type="match status" value="1"/>
</dbReference>
<dbReference type="Gene3D" id="1.25.40.10">
    <property type="entry name" value="Tetratricopeptide repeat domain"/>
    <property type="match status" value="1"/>
</dbReference>
<dbReference type="GO" id="GO:0046872">
    <property type="term" value="F:metal ion binding"/>
    <property type="evidence" value="ECO:0007669"/>
    <property type="project" value="UniProtKB-KW"/>
</dbReference>
<keyword evidence="2" id="KW-0479">Metal-binding</keyword>
<dbReference type="PANTHER" id="PTHR22726">
    <property type="entry name" value="METALLOENDOPEPTIDASE OMA1"/>
    <property type="match status" value="1"/>
</dbReference>
<evidence type="ECO:0000259" key="9">
    <source>
        <dbReference type="Pfam" id="PF01435"/>
    </source>
</evidence>
<dbReference type="AlphaFoldDB" id="A0A3S2WZT5"/>
<dbReference type="OrthoDB" id="9810445at2"/>